<evidence type="ECO:0000313" key="9">
    <source>
        <dbReference type="Proteomes" id="UP000669133"/>
    </source>
</evidence>
<keyword evidence="9" id="KW-1185">Reference proteome</keyword>
<dbReference type="Pfam" id="PF13928">
    <property type="entry name" value="Flocculin_t3"/>
    <property type="match status" value="2"/>
</dbReference>
<dbReference type="Proteomes" id="UP000669133">
    <property type="component" value="Unassembled WGS sequence"/>
</dbReference>
<reference evidence="8 9" key="1">
    <citation type="submission" date="2020-12" db="EMBL/GenBank/DDBJ databases">
        <title>Effect of drift, selection, and recombination on the evolution of hybrid genomes in Candida yeast pathogens.</title>
        <authorList>
            <person name="Mixao V."/>
            <person name="Ksiezopolska E."/>
            <person name="Saus E."/>
            <person name="Boekhout T."/>
            <person name="Gacser A."/>
            <person name="Gabaldon T."/>
        </authorList>
    </citation>
    <scope>NUCLEOTIDE SEQUENCE [LARGE SCALE GENOMIC DNA]</scope>
    <source>
        <strain evidence="8 9">BP57</strain>
    </source>
</reference>
<comment type="caution">
    <text evidence="8">The sequence shown here is derived from an EMBL/GenBank/DDBJ whole genome shotgun (WGS) entry which is preliminary data.</text>
</comment>
<evidence type="ECO:0000256" key="3">
    <source>
        <dbReference type="ARBA" id="ARBA00022525"/>
    </source>
</evidence>
<dbReference type="RefSeq" id="XP_067549337.1">
    <property type="nucleotide sequence ID" value="XM_067690921.1"/>
</dbReference>
<keyword evidence="5" id="KW-0325">Glycoprotein</keyword>
<evidence type="ECO:0000256" key="1">
    <source>
        <dbReference type="ARBA" id="ARBA00004191"/>
    </source>
</evidence>
<feature type="region of interest" description="Disordered" evidence="6">
    <location>
        <begin position="188"/>
        <end position="257"/>
    </location>
</feature>
<dbReference type="AlphaFoldDB" id="A0A8H7ZHR5"/>
<evidence type="ECO:0000256" key="2">
    <source>
        <dbReference type="ARBA" id="ARBA00022512"/>
    </source>
</evidence>
<sequence length="285" mass="28648">MLSKTVFTLLAASSSALAAAVSPSGKVSDKASVPLATATVMSSSTHVITAISTTVVTFNVCDVSSCSSSVVTTGVATISETDTVYTTYCPLPSSSVEPTTSAKPSVSEPMSTETDICTTVITVTSCEENKCSEVPLTTGVTTVSEVDTIYTTYCPLPTTEVPAPAPVNTTVCELCTPAAPVAPVETKPAPVAPVESKPAPVAPVESKPAPVAPIESKPAPVAPVESKPAPVAPIESKPAPVAPVEQAPSAPAPAPVPTVSAYEGAAATNKAMWLSVPLVFVAALL</sequence>
<organism evidence="8 9">
    <name type="scientific">Candida metapsilosis</name>
    <dbReference type="NCBI Taxonomy" id="273372"/>
    <lineage>
        <taxon>Eukaryota</taxon>
        <taxon>Fungi</taxon>
        <taxon>Dikarya</taxon>
        <taxon>Ascomycota</taxon>
        <taxon>Saccharomycotina</taxon>
        <taxon>Pichiomycetes</taxon>
        <taxon>Debaryomycetaceae</taxon>
        <taxon>Candida/Lodderomyces clade</taxon>
        <taxon>Candida</taxon>
    </lineage>
</organism>
<evidence type="ECO:0000256" key="4">
    <source>
        <dbReference type="ARBA" id="ARBA00022729"/>
    </source>
</evidence>
<accession>A0A8H7ZHR5</accession>
<protein>
    <submittedName>
        <fullName evidence="8">Uncharacterized protein</fullName>
    </submittedName>
</protein>
<proteinExistence type="predicted"/>
<keyword evidence="2" id="KW-0134">Cell wall</keyword>
<dbReference type="EMBL" id="JAEOAQ010000002">
    <property type="protein sequence ID" value="KAG5420221.1"/>
    <property type="molecule type" value="Genomic_DNA"/>
</dbReference>
<name>A0A8H7ZHR5_9ASCO</name>
<evidence type="ECO:0000256" key="5">
    <source>
        <dbReference type="ARBA" id="ARBA00023180"/>
    </source>
</evidence>
<comment type="subcellular location">
    <subcellularLocation>
        <location evidence="1">Secreted</location>
        <location evidence="1">Cell wall</location>
    </subcellularLocation>
</comment>
<keyword evidence="4 7" id="KW-0732">Signal</keyword>
<keyword evidence="3" id="KW-0964">Secreted</keyword>
<evidence type="ECO:0000256" key="6">
    <source>
        <dbReference type="SAM" id="MobiDB-lite"/>
    </source>
</evidence>
<dbReference type="OrthoDB" id="3998251at2759"/>
<feature type="signal peptide" evidence="7">
    <location>
        <begin position="1"/>
        <end position="18"/>
    </location>
</feature>
<evidence type="ECO:0000313" key="8">
    <source>
        <dbReference type="EMBL" id="KAG5420221.1"/>
    </source>
</evidence>
<feature type="chain" id="PRO_5034226410" evidence="7">
    <location>
        <begin position="19"/>
        <end position="285"/>
    </location>
</feature>
<dbReference type="InterPro" id="IPR025928">
    <property type="entry name" value="Flocculin_t3_rpt"/>
</dbReference>
<evidence type="ECO:0000256" key="7">
    <source>
        <dbReference type="SAM" id="SignalP"/>
    </source>
</evidence>
<feature type="compositionally biased region" description="Low complexity" evidence="6">
    <location>
        <begin position="238"/>
        <end position="249"/>
    </location>
</feature>
<dbReference type="GO" id="GO:0009277">
    <property type="term" value="C:fungal-type cell wall"/>
    <property type="evidence" value="ECO:0007669"/>
    <property type="project" value="UniProtKB-ARBA"/>
</dbReference>
<gene>
    <name evidence="8" type="ORF">I9W82_002101</name>
</gene>
<dbReference type="GeneID" id="93650730"/>